<dbReference type="Proteomes" id="UP000474967">
    <property type="component" value="Unassembled WGS sequence"/>
</dbReference>
<comment type="catalytic activity">
    <reaction evidence="1">
        <text>Hydrolysis of terminal non-reducing beta-D-galactose residues in beta-D-galactosides.</text>
        <dbReference type="EC" id="3.2.1.23"/>
    </reaction>
</comment>
<dbReference type="InterPro" id="IPR013738">
    <property type="entry name" value="Beta_galactosidase_Trimer"/>
</dbReference>
<reference evidence="10 11" key="1">
    <citation type="journal article" date="2014" name="J. Microbiol.">
        <title>Diaminobutyricibacter tongyongensis gen. nov., sp. nov. and Homoserinibacter gongjuensis gen. nov., sp. nov. belong to the family Microbacteriaceae.</title>
        <authorList>
            <person name="Kim S.J."/>
            <person name="Ahn J.H."/>
            <person name="Weon H.Y."/>
            <person name="Hamada M."/>
            <person name="Suzuki K."/>
            <person name="Kwon S.W."/>
        </authorList>
    </citation>
    <scope>NUCLEOTIDE SEQUENCE [LARGE SCALE GENOMIC DNA]</scope>
    <source>
        <strain evidence="10 11">NBRC 108724</strain>
    </source>
</reference>
<dbReference type="Pfam" id="PF08532">
    <property type="entry name" value="Glyco_hydro_42M"/>
    <property type="match status" value="1"/>
</dbReference>
<dbReference type="SUPFAM" id="SSF52317">
    <property type="entry name" value="Class I glutamine amidotransferase-like"/>
    <property type="match status" value="1"/>
</dbReference>
<sequence>MKATPIPFEPAGIRFGAAYYAEYQLSDRTEVDLDLMAEAGFTVIRVGESVWSTWEPADGEFSLDWLQPVLDGAHARGIGVILGTPTYAVPPWLQKSYPEIAAESATGRRVPWGARQEVDFSHPAFLFHAERIIRAVVSRYADHPAVIGYQVDNEPGLHLIHNRGSFDRFITRLKGTYGDVETLNREWGLTYWSHRIGDWSELWRPDGNTLPQYDLAWRRYQASLTTEFIEWQASIVRQYSRSDQFVTTCIAYPRPALDDGTLAAGLDITAGNVYYGTQDHLARGTELAPIQPWTTTGVWGLFRQADRIYSSKQSRFLVTETNAQSVGAHDQNLPPYPGQLTQATMALISRGAAMVEYWHWHTLHFGTETYWGGVLPHSQRPGRVYREIAQIGAALKAIGNSLDGYEPDSDVALLHSVDSKWALEFSAPLHDANNVPDRQSYQHIFDAFYRGVIDAGAQARIFHTEQFVALGAEAAAQAHPVLIAPALYIASDDQLEFLKDYASAGGHLIIGTRTGYGDHEARARNVVAPAFLDQAAGVWYDEYSNLNSVVRVRQGEGEGHGLALSEGAAATGWADGLVPDGADILAGYDHPEFGRFPAITSTVFGRGRISYVGTVPNPPLAADIVRFAVPETVAHAWTTTASEAVTFASGTTPDARRTWFIHNWSGQPANLAVPVTVTDRVSGEQLGAGTELVLEPWGSRVLGE</sequence>
<accession>A0A6L9XUA4</accession>
<dbReference type="EMBL" id="JAAGWY010000001">
    <property type="protein sequence ID" value="NEN04953.1"/>
    <property type="molecule type" value="Genomic_DNA"/>
</dbReference>
<dbReference type="Gene3D" id="3.40.50.880">
    <property type="match status" value="1"/>
</dbReference>
<proteinExistence type="inferred from homology"/>
<dbReference type="InterPro" id="IPR003476">
    <property type="entry name" value="Glyco_hydro_42"/>
</dbReference>
<feature type="domain" description="Glycoside hydrolase family 42 N-terminal" evidence="8">
    <location>
        <begin position="19"/>
        <end position="397"/>
    </location>
</feature>
<evidence type="ECO:0000259" key="8">
    <source>
        <dbReference type="Pfam" id="PF02449"/>
    </source>
</evidence>
<evidence type="ECO:0000259" key="9">
    <source>
        <dbReference type="Pfam" id="PF08532"/>
    </source>
</evidence>
<dbReference type="RefSeq" id="WP_163288033.1">
    <property type="nucleotide sequence ID" value="NZ_JAAGWY010000001.1"/>
</dbReference>
<keyword evidence="7" id="KW-0326">Glycosidase</keyword>
<dbReference type="InterPro" id="IPR013529">
    <property type="entry name" value="Glyco_hydro_42_N"/>
</dbReference>
<dbReference type="PANTHER" id="PTHR36447">
    <property type="entry name" value="BETA-GALACTOSIDASE GANA"/>
    <property type="match status" value="1"/>
</dbReference>
<dbReference type="InterPro" id="IPR029062">
    <property type="entry name" value="Class_I_gatase-like"/>
</dbReference>
<keyword evidence="4" id="KW-0479">Metal-binding</keyword>
<comment type="similarity">
    <text evidence="2">Belongs to the glycosyl hydrolase 42 family.</text>
</comment>
<dbReference type="Pfam" id="PF02449">
    <property type="entry name" value="Glyco_hydro_42"/>
    <property type="match status" value="1"/>
</dbReference>
<evidence type="ECO:0000313" key="11">
    <source>
        <dbReference type="Proteomes" id="UP000474967"/>
    </source>
</evidence>
<evidence type="ECO:0000256" key="1">
    <source>
        <dbReference type="ARBA" id="ARBA00001412"/>
    </source>
</evidence>
<organism evidence="10 11">
    <name type="scientific">Leifsonia tongyongensis</name>
    <dbReference type="NCBI Taxonomy" id="1268043"/>
    <lineage>
        <taxon>Bacteria</taxon>
        <taxon>Bacillati</taxon>
        <taxon>Actinomycetota</taxon>
        <taxon>Actinomycetes</taxon>
        <taxon>Micrococcales</taxon>
        <taxon>Microbacteriaceae</taxon>
        <taxon>Leifsonia</taxon>
    </lineage>
</organism>
<evidence type="ECO:0000256" key="2">
    <source>
        <dbReference type="ARBA" id="ARBA00005940"/>
    </source>
</evidence>
<dbReference type="SUPFAM" id="SSF51445">
    <property type="entry name" value="(Trans)glycosidases"/>
    <property type="match status" value="1"/>
</dbReference>
<keyword evidence="11" id="KW-1185">Reference proteome</keyword>
<name>A0A6L9XUA4_9MICO</name>
<dbReference type="Gene3D" id="3.20.20.80">
    <property type="entry name" value="Glycosidases"/>
    <property type="match status" value="1"/>
</dbReference>
<evidence type="ECO:0000256" key="3">
    <source>
        <dbReference type="ARBA" id="ARBA00012756"/>
    </source>
</evidence>
<dbReference type="EC" id="3.2.1.23" evidence="3"/>
<evidence type="ECO:0000313" key="10">
    <source>
        <dbReference type="EMBL" id="NEN04953.1"/>
    </source>
</evidence>
<evidence type="ECO:0000256" key="5">
    <source>
        <dbReference type="ARBA" id="ARBA00022801"/>
    </source>
</evidence>
<dbReference type="InterPro" id="IPR017853">
    <property type="entry name" value="GH"/>
</dbReference>
<gene>
    <name evidence="10" type="ORF">G3T36_03625</name>
</gene>
<evidence type="ECO:0000256" key="4">
    <source>
        <dbReference type="ARBA" id="ARBA00022723"/>
    </source>
</evidence>
<dbReference type="GO" id="GO:0046872">
    <property type="term" value="F:metal ion binding"/>
    <property type="evidence" value="ECO:0007669"/>
    <property type="project" value="UniProtKB-KW"/>
</dbReference>
<dbReference type="CDD" id="cd03143">
    <property type="entry name" value="A4_beta-galactosidase_middle_domain"/>
    <property type="match status" value="1"/>
</dbReference>
<evidence type="ECO:0000256" key="6">
    <source>
        <dbReference type="ARBA" id="ARBA00022833"/>
    </source>
</evidence>
<dbReference type="AlphaFoldDB" id="A0A6L9XUA4"/>
<dbReference type="GO" id="GO:0004565">
    <property type="term" value="F:beta-galactosidase activity"/>
    <property type="evidence" value="ECO:0007669"/>
    <property type="project" value="UniProtKB-EC"/>
</dbReference>
<keyword evidence="6" id="KW-0862">Zinc</keyword>
<evidence type="ECO:0000256" key="7">
    <source>
        <dbReference type="ARBA" id="ARBA00023295"/>
    </source>
</evidence>
<dbReference type="GO" id="GO:0005975">
    <property type="term" value="P:carbohydrate metabolic process"/>
    <property type="evidence" value="ECO:0007669"/>
    <property type="project" value="InterPro"/>
</dbReference>
<keyword evidence="5" id="KW-0378">Hydrolase</keyword>
<protein>
    <recommendedName>
        <fullName evidence="3">beta-galactosidase</fullName>
        <ecNumber evidence="3">3.2.1.23</ecNumber>
    </recommendedName>
</protein>
<feature type="domain" description="Beta-galactosidase trimerisation" evidence="9">
    <location>
        <begin position="410"/>
        <end position="628"/>
    </location>
</feature>
<dbReference type="PANTHER" id="PTHR36447:SF2">
    <property type="entry name" value="BETA-GALACTOSIDASE YESZ"/>
    <property type="match status" value="1"/>
</dbReference>
<dbReference type="GO" id="GO:0009341">
    <property type="term" value="C:beta-galactosidase complex"/>
    <property type="evidence" value="ECO:0007669"/>
    <property type="project" value="InterPro"/>
</dbReference>
<comment type="caution">
    <text evidence="10">The sequence shown here is derived from an EMBL/GenBank/DDBJ whole genome shotgun (WGS) entry which is preliminary data.</text>
</comment>